<dbReference type="PANTHER" id="PTHR46609">
    <property type="entry name" value="EXONUCLEASE, PHAGE-TYPE/RECB, C-TERMINAL DOMAIN-CONTAINING PROTEIN"/>
    <property type="match status" value="1"/>
</dbReference>
<dbReference type="InterPro" id="IPR019080">
    <property type="entry name" value="YqaJ_viral_recombinase"/>
</dbReference>
<dbReference type="PANTHER" id="PTHR46609:SF8">
    <property type="entry name" value="YQAJ VIRAL RECOMBINASE DOMAIN-CONTAINING PROTEIN"/>
    <property type="match status" value="1"/>
</dbReference>
<dbReference type="Proteomes" id="UP000596742">
    <property type="component" value="Unassembled WGS sequence"/>
</dbReference>
<proteinExistence type="predicted"/>
<evidence type="ECO:0000259" key="1">
    <source>
        <dbReference type="Pfam" id="PF09588"/>
    </source>
</evidence>
<dbReference type="EMBL" id="UYJE01009663">
    <property type="protein sequence ID" value="VDI75492.1"/>
    <property type="molecule type" value="Genomic_DNA"/>
</dbReference>
<evidence type="ECO:0000313" key="2">
    <source>
        <dbReference type="EMBL" id="VDI75492.1"/>
    </source>
</evidence>
<name>A0A8B6H9I8_MYTGA</name>
<organism evidence="2 3">
    <name type="scientific">Mytilus galloprovincialis</name>
    <name type="common">Mediterranean mussel</name>
    <dbReference type="NCBI Taxonomy" id="29158"/>
    <lineage>
        <taxon>Eukaryota</taxon>
        <taxon>Metazoa</taxon>
        <taxon>Spiralia</taxon>
        <taxon>Lophotrochozoa</taxon>
        <taxon>Mollusca</taxon>
        <taxon>Bivalvia</taxon>
        <taxon>Autobranchia</taxon>
        <taxon>Pteriomorphia</taxon>
        <taxon>Mytilida</taxon>
        <taxon>Mytiloidea</taxon>
        <taxon>Mytilidae</taxon>
        <taxon>Mytilinae</taxon>
        <taxon>Mytilus</taxon>
    </lineage>
</organism>
<gene>
    <name evidence="2" type="ORF">MGAL_10B048807</name>
</gene>
<evidence type="ECO:0000313" key="3">
    <source>
        <dbReference type="Proteomes" id="UP000596742"/>
    </source>
</evidence>
<dbReference type="InterPro" id="IPR051703">
    <property type="entry name" value="NF-kappa-B_Signaling_Reg"/>
</dbReference>
<dbReference type="InterPro" id="IPR011604">
    <property type="entry name" value="PDDEXK-like_dom_sf"/>
</dbReference>
<protein>
    <recommendedName>
        <fullName evidence="1">YqaJ viral recombinase domain-containing protein</fullName>
    </recommendedName>
</protein>
<dbReference type="AlphaFoldDB" id="A0A8B6H9I8"/>
<feature type="domain" description="YqaJ viral recombinase" evidence="1">
    <location>
        <begin position="17"/>
        <end position="63"/>
    </location>
</feature>
<sequence>MKNRQYLNLKRLSQLCTRSSVTDSGFLIDTEYPYIGVSADSIANRTCHGKSVVEFKCPYKHRDSTYEEYIADSACCIYHRNKLIYTTVKFSYKCMSSGLQQNGQASVNQQVPDPKLNSHTPIITAVNNSLQEKDPSSVNQQVRSMEVCALKLNVHPILTTVNSMQEIKAPISVIRN</sequence>
<comment type="caution">
    <text evidence="2">The sequence shown here is derived from an EMBL/GenBank/DDBJ whole genome shotgun (WGS) entry which is preliminary data.</text>
</comment>
<dbReference type="Gene3D" id="3.90.320.10">
    <property type="match status" value="1"/>
</dbReference>
<dbReference type="GO" id="GO:0006281">
    <property type="term" value="P:DNA repair"/>
    <property type="evidence" value="ECO:0007669"/>
    <property type="project" value="UniProtKB-ARBA"/>
</dbReference>
<dbReference type="Pfam" id="PF09588">
    <property type="entry name" value="YqaJ"/>
    <property type="match status" value="1"/>
</dbReference>
<keyword evidence="3" id="KW-1185">Reference proteome</keyword>
<accession>A0A8B6H9I8</accession>
<dbReference type="SUPFAM" id="SSF52980">
    <property type="entry name" value="Restriction endonuclease-like"/>
    <property type="match status" value="1"/>
</dbReference>
<dbReference type="InterPro" id="IPR011335">
    <property type="entry name" value="Restrct_endonuc-II-like"/>
</dbReference>
<reference evidence="2" key="1">
    <citation type="submission" date="2018-11" db="EMBL/GenBank/DDBJ databases">
        <authorList>
            <person name="Alioto T."/>
            <person name="Alioto T."/>
        </authorList>
    </citation>
    <scope>NUCLEOTIDE SEQUENCE</scope>
</reference>